<dbReference type="CDD" id="cd00093">
    <property type="entry name" value="HTH_XRE"/>
    <property type="match status" value="2"/>
</dbReference>
<dbReference type="Proteomes" id="UP001156614">
    <property type="component" value="Unassembled WGS sequence"/>
</dbReference>
<dbReference type="GO" id="GO:0005829">
    <property type="term" value="C:cytosol"/>
    <property type="evidence" value="ECO:0007669"/>
    <property type="project" value="TreeGrafter"/>
</dbReference>
<protein>
    <recommendedName>
        <fullName evidence="2">HTH cro/C1-type domain-containing protein</fullName>
    </recommendedName>
</protein>
<evidence type="ECO:0000259" key="2">
    <source>
        <dbReference type="PROSITE" id="PS50943"/>
    </source>
</evidence>
<accession>A0AAV5NJC8</accession>
<dbReference type="RefSeq" id="WP_099213462.1">
    <property type="nucleotide sequence ID" value="NZ_BEWM01000009.1"/>
</dbReference>
<dbReference type="PANTHER" id="PTHR46797">
    <property type="entry name" value="HTH-TYPE TRANSCRIPTIONAL REGULATOR"/>
    <property type="match status" value="1"/>
</dbReference>
<dbReference type="InterPro" id="IPR050807">
    <property type="entry name" value="TransReg_Diox_bact_type"/>
</dbReference>
<dbReference type="SMART" id="SM00530">
    <property type="entry name" value="HTH_XRE"/>
    <property type="match status" value="2"/>
</dbReference>
<dbReference type="AlphaFoldDB" id="A0AAV5NJC8"/>
<evidence type="ECO:0000313" key="3">
    <source>
        <dbReference type="EMBL" id="GLQ64125.1"/>
    </source>
</evidence>
<dbReference type="InterPro" id="IPR010982">
    <property type="entry name" value="Lambda_DNA-bd_dom_sf"/>
</dbReference>
<dbReference type="Pfam" id="PF01381">
    <property type="entry name" value="HTH_3"/>
    <property type="match status" value="1"/>
</dbReference>
<organism evidence="3 4">
    <name type="scientific">Gluconobacter cerinus</name>
    <dbReference type="NCBI Taxonomy" id="38307"/>
    <lineage>
        <taxon>Bacteria</taxon>
        <taxon>Pseudomonadati</taxon>
        <taxon>Pseudomonadota</taxon>
        <taxon>Alphaproteobacteria</taxon>
        <taxon>Acetobacterales</taxon>
        <taxon>Acetobacteraceae</taxon>
        <taxon>Gluconobacter</taxon>
    </lineage>
</organism>
<dbReference type="SUPFAM" id="SSF47413">
    <property type="entry name" value="lambda repressor-like DNA-binding domains"/>
    <property type="match status" value="2"/>
</dbReference>
<feature type="domain" description="HTH cro/C1-type" evidence="2">
    <location>
        <begin position="25"/>
        <end position="78"/>
    </location>
</feature>
<gene>
    <name evidence="3" type="ORF">GCM10007867_29710</name>
</gene>
<evidence type="ECO:0000313" key="4">
    <source>
        <dbReference type="Proteomes" id="UP001156614"/>
    </source>
</evidence>
<dbReference type="EMBL" id="BSNU01000008">
    <property type="protein sequence ID" value="GLQ64125.1"/>
    <property type="molecule type" value="Genomic_DNA"/>
</dbReference>
<dbReference type="GO" id="GO:0003700">
    <property type="term" value="F:DNA-binding transcription factor activity"/>
    <property type="evidence" value="ECO:0007669"/>
    <property type="project" value="TreeGrafter"/>
</dbReference>
<dbReference type="Gene3D" id="1.10.260.40">
    <property type="entry name" value="lambda repressor-like DNA-binding domains"/>
    <property type="match status" value="2"/>
</dbReference>
<dbReference type="PANTHER" id="PTHR46797:SF1">
    <property type="entry name" value="METHYLPHOSPHONATE SYNTHASE"/>
    <property type="match status" value="1"/>
</dbReference>
<evidence type="ECO:0000256" key="1">
    <source>
        <dbReference type="ARBA" id="ARBA00023125"/>
    </source>
</evidence>
<comment type="caution">
    <text evidence="3">The sequence shown here is derived from an EMBL/GenBank/DDBJ whole genome shotgun (WGS) entry which is preliminary data.</text>
</comment>
<dbReference type="InterPro" id="IPR001387">
    <property type="entry name" value="Cro/C1-type_HTH"/>
</dbReference>
<name>A0AAV5NJC8_9PROT</name>
<sequence>MNKKTETQANDASVEGYLTELGDRVREVREKRELNVVRVCFMSGLSVNTVQNMEKGKAPAYNSLWKLIQGLEEVPDNILPPDRHEILPLEGQASDDELQICLSLSKIFEKNRESLLEILSEVERIKTDHTLNEGKKVPPDKRQPVLVELGERIRDIRLARGLSGADLAAASGLHAPAIHLIEIGMRNPNLDTLLKIAAALRVPTALLFAGFPRVDATFFALFRVRGLYSGILSTSEQARILFDKLDVLQRVTKDIIN</sequence>
<reference evidence="4" key="1">
    <citation type="journal article" date="2019" name="Int. J. Syst. Evol. Microbiol.">
        <title>The Global Catalogue of Microorganisms (GCM) 10K type strain sequencing project: providing services to taxonomists for standard genome sequencing and annotation.</title>
        <authorList>
            <consortium name="The Broad Institute Genomics Platform"/>
            <consortium name="The Broad Institute Genome Sequencing Center for Infectious Disease"/>
            <person name="Wu L."/>
            <person name="Ma J."/>
        </authorList>
    </citation>
    <scope>NUCLEOTIDE SEQUENCE [LARGE SCALE GENOMIC DNA]</scope>
    <source>
        <strain evidence="4">NBRC 3267</strain>
    </source>
</reference>
<keyword evidence="4" id="KW-1185">Reference proteome</keyword>
<proteinExistence type="predicted"/>
<dbReference type="PROSITE" id="PS50943">
    <property type="entry name" value="HTH_CROC1"/>
    <property type="match status" value="2"/>
</dbReference>
<feature type="domain" description="HTH cro/C1-type" evidence="2">
    <location>
        <begin position="153"/>
        <end position="207"/>
    </location>
</feature>
<keyword evidence="1" id="KW-0238">DNA-binding</keyword>
<dbReference type="GO" id="GO:0003677">
    <property type="term" value="F:DNA binding"/>
    <property type="evidence" value="ECO:0007669"/>
    <property type="project" value="UniProtKB-KW"/>
</dbReference>